<evidence type="ECO:0000256" key="6">
    <source>
        <dbReference type="ARBA" id="ARBA00022603"/>
    </source>
</evidence>
<accession>A0A9Y1BI35</accession>
<dbReference type="CDD" id="cd06445">
    <property type="entry name" value="ATase"/>
    <property type="match status" value="1"/>
</dbReference>
<protein>
    <recommendedName>
        <fullName evidence="5">Methylated-DNA--protein-cysteine methyltransferase</fullName>
        <ecNumber evidence="4">2.1.1.63</ecNumber>
    </recommendedName>
</protein>
<dbReference type="InterPro" id="IPR036217">
    <property type="entry name" value="MethylDNA_cys_MeTrfase_DNAb"/>
</dbReference>
<evidence type="ECO:0000256" key="7">
    <source>
        <dbReference type="ARBA" id="ARBA00022679"/>
    </source>
</evidence>
<evidence type="ECO:0000256" key="4">
    <source>
        <dbReference type="ARBA" id="ARBA00011918"/>
    </source>
</evidence>
<dbReference type="EMBL" id="CP084166">
    <property type="protein sequence ID" value="UJG39618.1"/>
    <property type="molecule type" value="Genomic_DNA"/>
</dbReference>
<dbReference type="Gene3D" id="1.10.10.10">
    <property type="entry name" value="Winged helix-like DNA-binding domain superfamily/Winged helix DNA-binding domain"/>
    <property type="match status" value="1"/>
</dbReference>
<comment type="similarity">
    <text evidence="3">Belongs to the MGMT family.</text>
</comment>
<dbReference type="Proteomes" id="UP001201020">
    <property type="component" value="Chromosome"/>
</dbReference>
<dbReference type="PANTHER" id="PTHR46460">
    <property type="entry name" value="METHYLATED-DNA--PROTEIN-CYSTEINE METHYLTRANSFERASE"/>
    <property type="match status" value="1"/>
</dbReference>
<name>A0A9Y1BI35_9ARCH</name>
<dbReference type="InterPro" id="IPR036388">
    <property type="entry name" value="WH-like_DNA-bd_sf"/>
</dbReference>
<proteinExistence type="inferred from homology"/>
<evidence type="ECO:0000256" key="9">
    <source>
        <dbReference type="ARBA" id="ARBA00023204"/>
    </source>
</evidence>
<feature type="domain" description="Methylated-DNA-[protein]-cysteine S-methyltransferase DNA binding" evidence="11">
    <location>
        <begin position="93"/>
        <end position="171"/>
    </location>
</feature>
<evidence type="ECO:0000256" key="5">
    <source>
        <dbReference type="ARBA" id="ARBA00015377"/>
    </source>
</evidence>
<keyword evidence="9" id="KW-0234">DNA repair</keyword>
<evidence type="ECO:0000313" key="12">
    <source>
        <dbReference type="EMBL" id="UJG39618.1"/>
    </source>
</evidence>
<evidence type="ECO:0000256" key="3">
    <source>
        <dbReference type="ARBA" id="ARBA00008711"/>
    </source>
</evidence>
<comment type="catalytic activity">
    <reaction evidence="10">
        <text>a 6-O-methyl-2'-deoxyguanosine in DNA + L-cysteinyl-[protein] = S-methyl-L-cysteinyl-[protein] + a 2'-deoxyguanosine in DNA</text>
        <dbReference type="Rhea" id="RHEA:24000"/>
        <dbReference type="Rhea" id="RHEA-COMP:10131"/>
        <dbReference type="Rhea" id="RHEA-COMP:10132"/>
        <dbReference type="Rhea" id="RHEA-COMP:11367"/>
        <dbReference type="Rhea" id="RHEA-COMP:11368"/>
        <dbReference type="ChEBI" id="CHEBI:29950"/>
        <dbReference type="ChEBI" id="CHEBI:82612"/>
        <dbReference type="ChEBI" id="CHEBI:85445"/>
        <dbReference type="ChEBI" id="CHEBI:85448"/>
        <dbReference type="EC" id="2.1.1.63"/>
    </reaction>
</comment>
<evidence type="ECO:0000256" key="10">
    <source>
        <dbReference type="ARBA" id="ARBA00049348"/>
    </source>
</evidence>
<evidence type="ECO:0000259" key="11">
    <source>
        <dbReference type="Pfam" id="PF01035"/>
    </source>
</evidence>
<dbReference type="Pfam" id="PF01035">
    <property type="entry name" value="DNA_binding_1"/>
    <property type="match status" value="1"/>
</dbReference>
<keyword evidence="7" id="KW-0808">Transferase</keyword>
<dbReference type="AlphaFoldDB" id="A0A9Y1BI35"/>
<dbReference type="InterPro" id="IPR001497">
    <property type="entry name" value="MethylDNA_cys_MeTrfase_AS"/>
</dbReference>
<keyword evidence="8" id="KW-0227">DNA damage</keyword>
<dbReference type="PANTHER" id="PTHR46460:SF1">
    <property type="entry name" value="METHYLATED-DNA--PROTEIN-CYSTEINE METHYLTRANSFERASE"/>
    <property type="match status" value="1"/>
</dbReference>
<reference evidence="12" key="1">
    <citation type="journal article" date="2022" name="Nat. Microbiol.">
        <title>Unique mobile elements and scalable gene flow at the prokaryote-eukaryote boundary revealed by circularized Asgard archaea genomes.</title>
        <authorList>
            <person name="Wu F."/>
            <person name="Speth D.R."/>
            <person name="Philosof A."/>
            <person name="Cremiere A."/>
            <person name="Narayanan A."/>
            <person name="Barco R.A."/>
            <person name="Connon S.A."/>
            <person name="Amend J.P."/>
            <person name="Antoshechkin I.A."/>
            <person name="Orphan V.J."/>
        </authorList>
    </citation>
    <scope>NUCLEOTIDE SEQUENCE</scope>
    <source>
        <strain evidence="12">PM71</strain>
    </source>
</reference>
<dbReference type="GO" id="GO:0032259">
    <property type="term" value="P:methylation"/>
    <property type="evidence" value="ECO:0007669"/>
    <property type="project" value="UniProtKB-KW"/>
</dbReference>
<gene>
    <name evidence="12" type="ORF">K9W45_07040</name>
</gene>
<evidence type="ECO:0000256" key="1">
    <source>
        <dbReference type="ARBA" id="ARBA00001286"/>
    </source>
</evidence>
<dbReference type="NCBIfam" id="TIGR00589">
    <property type="entry name" value="ogt"/>
    <property type="match status" value="1"/>
</dbReference>
<dbReference type="PROSITE" id="PS00374">
    <property type="entry name" value="MGMT"/>
    <property type="match status" value="1"/>
</dbReference>
<dbReference type="EC" id="2.1.1.63" evidence="4"/>
<comment type="function">
    <text evidence="2">Involved in the cellular defense against the biological effects of O6-methylguanine (O6-MeG) and O4-methylthymine (O4-MeT) in DNA. Repairs the methylated nucleobase in DNA by stoichiometrically transferring the methyl group to a cysteine residue in the enzyme. This is a suicide reaction: the enzyme is irreversibly inactivated.</text>
</comment>
<dbReference type="SUPFAM" id="SSF46767">
    <property type="entry name" value="Methylated DNA-protein cysteine methyltransferase, C-terminal domain"/>
    <property type="match status" value="1"/>
</dbReference>
<dbReference type="GO" id="GO:0006281">
    <property type="term" value="P:DNA repair"/>
    <property type="evidence" value="ECO:0007669"/>
    <property type="project" value="UniProtKB-KW"/>
</dbReference>
<evidence type="ECO:0000256" key="2">
    <source>
        <dbReference type="ARBA" id="ARBA00003317"/>
    </source>
</evidence>
<dbReference type="GO" id="GO:0003908">
    <property type="term" value="F:methylated-DNA-[protein]-cysteine S-methyltransferase activity"/>
    <property type="evidence" value="ECO:0007669"/>
    <property type="project" value="UniProtKB-EC"/>
</dbReference>
<sequence length="178" mass="20042">MDTPNIDMQLIISKSEKTWTGIILRNNRLFYSTYNFPTKEKLLSHLKSKCNCDVEVIEDEHPIIKAINNIVNGVNYNIPKIEFDFSGYTNKEIKVLKALLKVPVGKTVSYGELAKLAGLPNAARFVGNVMAKNRFAPIIPCHRVILSNGKPGNFSSEGGVELKKKLLMQESKLFFNKQ</sequence>
<dbReference type="InterPro" id="IPR014048">
    <property type="entry name" value="MethylDNA_cys_MeTrfase_DNA-bd"/>
</dbReference>
<evidence type="ECO:0000256" key="8">
    <source>
        <dbReference type="ARBA" id="ARBA00022763"/>
    </source>
</evidence>
<organism evidence="12">
    <name type="scientific">Candidatus Heimdallarchaeum aukensis</name>
    <dbReference type="NCBI Taxonomy" id="2876573"/>
    <lineage>
        <taxon>Archaea</taxon>
        <taxon>Promethearchaeati</taxon>
        <taxon>Candidatus Heimdallarchaeota</taxon>
        <taxon>Candidatus Heimdallarchaeia (ex Rinke et al. 2021) (nom. nud.)</taxon>
        <taxon>Candidatus Heimdallarchaeales</taxon>
        <taxon>Candidatus Heimdallarchaeaceae</taxon>
        <taxon>Candidatus Heimdallarchaeum</taxon>
    </lineage>
</organism>
<keyword evidence="6" id="KW-0489">Methyltransferase</keyword>
<comment type="catalytic activity">
    <reaction evidence="1">
        <text>a 4-O-methyl-thymidine in DNA + L-cysteinyl-[protein] = a thymidine in DNA + S-methyl-L-cysteinyl-[protein]</text>
        <dbReference type="Rhea" id="RHEA:53428"/>
        <dbReference type="Rhea" id="RHEA-COMP:10131"/>
        <dbReference type="Rhea" id="RHEA-COMP:10132"/>
        <dbReference type="Rhea" id="RHEA-COMP:13555"/>
        <dbReference type="Rhea" id="RHEA-COMP:13556"/>
        <dbReference type="ChEBI" id="CHEBI:29950"/>
        <dbReference type="ChEBI" id="CHEBI:82612"/>
        <dbReference type="ChEBI" id="CHEBI:137386"/>
        <dbReference type="ChEBI" id="CHEBI:137387"/>
        <dbReference type="EC" id="2.1.1.63"/>
    </reaction>
</comment>